<accession>F6HVP0</accession>
<organism evidence="1 2">
    <name type="scientific">Vitis vinifera</name>
    <name type="common">Grape</name>
    <dbReference type="NCBI Taxonomy" id="29760"/>
    <lineage>
        <taxon>Eukaryota</taxon>
        <taxon>Viridiplantae</taxon>
        <taxon>Streptophyta</taxon>
        <taxon>Embryophyta</taxon>
        <taxon>Tracheophyta</taxon>
        <taxon>Spermatophyta</taxon>
        <taxon>Magnoliopsida</taxon>
        <taxon>eudicotyledons</taxon>
        <taxon>Gunneridae</taxon>
        <taxon>Pentapetalae</taxon>
        <taxon>rosids</taxon>
        <taxon>Vitales</taxon>
        <taxon>Vitaceae</taxon>
        <taxon>Viteae</taxon>
        <taxon>Vitis</taxon>
    </lineage>
</organism>
<evidence type="ECO:0000313" key="1">
    <source>
        <dbReference type="EMBL" id="CCB58753.1"/>
    </source>
</evidence>
<name>F6HVP0_VITVI</name>
<gene>
    <name evidence="1" type="ordered locus">VIT_13s0106g00430</name>
</gene>
<dbReference type="Proteomes" id="UP000009183">
    <property type="component" value="Chromosome 13"/>
</dbReference>
<reference evidence="2" key="1">
    <citation type="journal article" date="2007" name="Nature">
        <title>The grapevine genome sequence suggests ancestral hexaploidization in major angiosperm phyla.</title>
        <authorList>
            <consortium name="The French-Italian Public Consortium for Grapevine Genome Characterization."/>
            <person name="Jaillon O."/>
            <person name="Aury J.-M."/>
            <person name="Noel B."/>
            <person name="Policriti A."/>
            <person name="Clepet C."/>
            <person name="Casagrande A."/>
            <person name="Choisne N."/>
            <person name="Aubourg S."/>
            <person name="Vitulo N."/>
            <person name="Jubin C."/>
            <person name="Vezzi A."/>
            <person name="Legeai F."/>
            <person name="Hugueney P."/>
            <person name="Dasilva C."/>
            <person name="Horner D."/>
            <person name="Mica E."/>
            <person name="Jublot D."/>
            <person name="Poulain J."/>
            <person name="Bruyere C."/>
            <person name="Billault A."/>
            <person name="Segurens B."/>
            <person name="Gouyvenoux M."/>
            <person name="Ugarte E."/>
            <person name="Cattonaro F."/>
            <person name="Anthouard V."/>
            <person name="Vico V."/>
            <person name="Del Fabbro C."/>
            <person name="Alaux M."/>
            <person name="Di Gaspero G."/>
            <person name="Dumas V."/>
            <person name="Felice N."/>
            <person name="Paillard S."/>
            <person name="Juman I."/>
            <person name="Moroldo M."/>
            <person name="Scalabrin S."/>
            <person name="Canaguier A."/>
            <person name="Le Clainche I."/>
            <person name="Malacrida G."/>
            <person name="Durand E."/>
            <person name="Pesole G."/>
            <person name="Laucou V."/>
            <person name="Chatelet P."/>
            <person name="Merdinoglu D."/>
            <person name="Delledonne M."/>
            <person name="Pezzotti M."/>
            <person name="Lecharny A."/>
            <person name="Scarpelli C."/>
            <person name="Artiguenave F."/>
            <person name="Pe M.E."/>
            <person name="Valle G."/>
            <person name="Morgante M."/>
            <person name="Caboche M."/>
            <person name="Adam-Blondon A.-F."/>
            <person name="Weissenbach J."/>
            <person name="Quetier F."/>
            <person name="Wincker P."/>
        </authorList>
    </citation>
    <scope>NUCLEOTIDE SEQUENCE [LARGE SCALE GENOMIC DNA]</scope>
    <source>
        <strain evidence="2">cv. Pinot noir / PN40024</strain>
    </source>
</reference>
<evidence type="ECO:0000313" key="2">
    <source>
        <dbReference type="Proteomes" id="UP000009183"/>
    </source>
</evidence>
<dbReference type="AlphaFoldDB" id="F6HVP0"/>
<keyword evidence="2" id="KW-1185">Reference proteome</keyword>
<dbReference type="PaxDb" id="29760-VIT_13s0106g00430.t01"/>
<dbReference type="EMBL" id="FN596257">
    <property type="protein sequence ID" value="CCB58753.1"/>
    <property type="molecule type" value="Genomic_DNA"/>
</dbReference>
<proteinExistence type="predicted"/>
<dbReference type="HOGENOM" id="CLU_2709882_0_0_1"/>
<sequence>MAHFFLWSWVSQASNPPITFARLSQQVILVPTKGSLFLVAQLRKSSLHWISLSILSTPGPYAHGHMATPRVLP</sequence>
<protein>
    <submittedName>
        <fullName evidence="1">Uncharacterized protein</fullName>
    </submittedName>
</protein>
<dbReference type="InParanoid" id="F6HVP0"/>